<dbReference type="GO" id="GO:0046872">
    <property type="term" value="F:metal ion binding"/>
    <property type="evidence" value="ECO:0007669"/>
    <property type="project" value="UniProtKB-KW"/>
</dbReference>
<keyword evidence="6" id="KW-0001">2Fe-2S</keyword>
<dbReference type="GO" id="GO:0051537">
    <property type="term" value="F:2 iron, 2 sulfur cluster binding"/>
    <property type="evidence" value="ECO:0007669"/>
    <property type="project" value="UniProtKB-KW"/>
</dbReference>
<dbReference type="PROSITE" id="PS51296">
    <property type="entry name" value="RIESKE"/>
    <property type="match status" value="1"/>
</dbReference>
<dbReference type="eggNOG" id="ENOG502QPQG">
    <property type="taxonomic scope" value="Eukaryota"/>
</dbReference>
<dbReference type="SUPFAM" id="SSF53335">
    <property type="entry name" value="S-adenosyl-L-methionine-dependent methyltransferases"/>
    <property type="match status" value="1"/>
</dbReference>
<keyword evidence="13" id="KW-0472">Membrane</keyword>
<dbReference type="PANTHER" id="PTHR21266:SF32">
    <property type="entry name" value="CHOLESTEROL 7-DESATURASE NVD"/>
    <property type="match status" value="1"/>
</dbReference>
<evidence type="ECO:0000256" key="4">
    <source>
        <dbReference type="ARBA" id="ARBA00022640"/>
    </source>
</evidence>
<dbReference type="Gene3D" id="3.90.380.10">
    <property type="entry name" value="Naphthalene 1,2-dioxygenase Alpha Subunit, Chain A, domain 1"/>
    <property type="match status" value="1"/>
</dbReference>
<evidence type="ECO:0000256" key="9">
    <source>
        <dbReference type="ARBA" id="ARBA00022989"/>
    </source>
</evidence>
<dbReference type="SUPFAM" id="SSF50022">
    <property type="entry name" value="ISP domain"/>
    <property type="match status" value="1"/>
</dbReference>
<dbReference type="GO" id="GO:0008757">
    <property type="term" value="F:S-adenosylmethionine-dependent methyltransferase activity"/>
    <property type="evidence" value="ECO:0007669"/>
    <property type="project" value="InterPro"/>
</dbReference>
<dbReference type="OrthoDB" id="544240at2759"/>
<proteinExistence type="predicted"/>
<keyword evidence="12" id="KW-0411">Iron-sulfur</keyword>
<dbReference type="InterPro" id="IPR050584">
    <property type="entry name" value="Cholesterol_7-desaturase"/>
</dbReference>
<gene>
    <name evidence="16" type="primary">TIC55-3</name>
    <name evidence="16" type="ORF">MICPUN_59518</name>
</gene>
<dbReference type="EMBL" id="CP001327">
    <property type="protein sequence ID" value="ACO64582.1"/>
    <property type="molecule type" value="Genomic_DNA"/>
</dbReference>
<evidence type="ECO:0000256" key="6">
    <source>
        <dbReference type="ARBA" id="ARBA00022714"/>
    </source>
</evidence>
<keyword evidence="4" id="KW-0934">Plastid</keyword>
<keyword evidence="8" id="KW-0809">Transit peptide</keyword>
<reference evidence="16 17" key="1">
    <citation type="journal article" date="2009" name="Science">
        <title>Green evolution and dynamic adaptations revealed by genomes of the marine picoeukaryotes Micromonas.</title>
        <authorList>
            <person name="Worden A.Z."/>
            <person name="Lee J.H."/>
            <person name="Mock T."/>
            <person name="Rouze P."/>
            <person name="Simmons M.P."/>
            <person name="Aerts A.L."/>
            <person name="Allen A.E."/>
            <person name="Cuvelier M.L."/>
            <person name="Derelle E."/>
            <person name="Everett M.V."/>
            <person name="Foulon E."/>
            <person name="Grimwood J."/>
            <person name="Gundlach H."/>
            <person name="Henrissat B."/>
            <person name="Napoli C."/>
            <person name="McDonald S.M."/>
            <person name="Parker M.S."/>
            <person name="Rombauts S."/>
            <person name="Salamov A."/>
            <person name="Von Dassow P."/>
            <person name="Badger J.H."/>
            <person name="Coutinho P.M."/>
            <person name="Demir E."/>
            <person name="Dubchak I."/>
            <person name="Gentemann C."/>
            <person name="Eikrem W."/>
            <person name="Gready J.E."/>
            <person name="John U."/>
            <person name="Lanier W."/>
            <person name="Lindquist E.A."/>
            <person name="Lucas S."/>
            <person name="Mayer K.F."/>
            <person name="Moreau H."/>
            <person name="Not F."/>
            <person name="Otillar R."/>
            <person name="Panaud O."/>
            <person name="Pangilinan J."/>
            <person name="Paulsen I."/>
            <person name="Piegu B."/>
            <person name="Poliakov A."/>
            <person name="Robbens S."/>
            <person name="Schmutz J."/>
            <person name="Toulza E."/>
            <person name="Wyss T."/>
            <person name="Zelensky A."/>
            <person name="Zhou K."/>
            <person name="Armbrust E.V."/>
            <person name="Bhattacharya D."/>
            <person name="Goodenough U.W."/>
            <person name="Van de Peer Y."/>
            <person name="Grigoriev I.V."/>
        </authorList>
    </citation>
    <scope>NUCLEOTIDE SEQUENCE [LARGE SCALE GENOMIC DNA]</scope>
    <source>
        <strain evidence="17">RCC299 / NOUM17</strain>
    </source>
</reference>
<dbReference type="AlphaFoldDB" id="C1E8W8"/>
<keyword evidence="10" id="KW-0560">Oxidoreductase</keyword>
<evidence type="ECO:0000256" key="11">
    <source>
        <dbReference type="ARBA" id="ARBA00023004"/>
    </source>
</evidence>
<feature type="region of interest" description="Disordered" evidence="14">
    <location>
        <begin position="756"/>
        <end position="777"/>
    </location>
</feature>
<evidence type="ECO:0000256" key="7">
    <source>
        <dbReference type="ARBA" id="ARBA00022723"/>
    </source>
</evidence>
<keyword evidence="7" id="KW-0479">Metal-binding</keyword>
<evidence type="ECO:0000313" key="17">
    <source>
        <dbReference type="Proteomes" id="UP000002009"/>
    </source>
</evidence>
<dbReference type="STRING" id="296587.C1E8W8"/>
<evidence type="ECO:0000256" key="12">
    <source>
        <dbReference type="ARBA" id="ARBA00023014"/>
    </source>
</evidence>
<dbReference type="Pfam" id="PF08417">
    <property type="entry name" value="PaO"/>
    <property type="match status" value="1"/>
</dbReference>
<dbReference type="CDD" id="cd02440">
    <property type="entry name" value="AdoMet_MTases"/>
    <property type="match status" value="1"/>
</dbReference>
<dbReference type="Pfam" id="PF08241">
    <property type="entry name" value="Methyltransf_11"/>
    <property type="match status" value="1"/>
</dbReference>
<organism evidence="16 17">
    <name type="scientific">Micromonas commoda (strain RCC299 / NOUM17 / CCMP2709)</name>
    <name type="common">Picoplanktonic green alga</name>
    <dbReference type="NCBI Taxonomy" id="296587"/>
    <lineage>
        <taxon>Eukaryota</taxon>
        <taxon>Viridiplantae</taxon>
        <taxon>Chlorophyta</taxon>
        <taxon>Mamiellophyceae</taxon>
        <taxon>Mamiellales</taxon>
        <taxon>Mamiellaceae</taxon>
        <taxon>Micromonas</taxon>
    </lineage>
</organism>
<dbReference type="GO" id="GO:0010277">
    <property type="term" value="F:chlorophyllide a oxygenase activity"/>
    <property type="evidence" value="ECO:0007669"/>
    <property type="project" value="InterPro"/>
</dbReference>
<dbReference type="InterPro" id="IPR029063">
    <property type="entry name" value="SAM-dependent_MTases_sf"/>
</dbReference>
<evidence type="ECO:0000259" key="15">
    <source>
        <dbReference type="PROSITE" id="PS51296"/>
    </source>
</evidence>
<feature type="compositionally biased region" description="Basic and acidic residues" evidence="14">
    <location>
        <begin position="887"/>
        <end position="903"/>
    </location>
</feature>
<evidence type="ECO:0000256" key="8">
    <source>
        <dbReference type="ARBA" id="ARBA00022946"/>
    </source>
</evidence>
<keyword evidence="3" id="KW-0150">Chloroplast</keyword>
<dbReference type="GeneID" id="8244611"/>
<keyword evidence="16" id="KW-0261">Viral envelope protein</keyword>
<feature type="domain" description="Rieske" evidence="15">
    <location>
        <begin position="400"/>
        <end position="504"/>
    </location>
</feature>
<evidence type="ECO:0000256" key="10">
    <source>
        <dbReference type="ARBA" id="ARBA00023002"/>
    </source>
</evidence>
<evidence type="ECO:0000256" key="3">
    <source>
        <dbReference type="ARBA" id="ARBA00022528"/>
    </source>
</evidence>
<evidence type="ECO:0000256" key="13">
    <source>
        <dbReference type="ARBA" id="ARBA00023136"/>
    </source>
</evidence>
<keyword evidence="16" id="KW-0946">Virion</keyword>
<dbReference type="GO" id="GO:0009507">
    <property type="term" value="C:chloroplast"/>
    <property type="evidence" value="ECO:0007669"/>
    <property type="project" value="UniProtKB-SubCell"/>
</dbReference>
<evidence type="ECO:0000256" key="14">
    <source>
        <dbReference type="SAM" id="MobiDB-lite"/>
    </source>
</evidence>
<keyword evidence="5" id="KW-0812">Transmembrane</keyword>
<dbReference type="GO" id="GO:0016020">
    <property type="term" value="C:membrane"/>
    <property type="evidence" value="ECO:0007669"/>
    <property type="project" value="UniProtKB-SubCell"/>
</dbReference>
<dbReference type="RefSeq" id="XP_002503324.1">
    <property type="nucleotide sequence ID" value="XM_002503278.1"/>
</dbReference>
<protein>
    <submittedName>
        <fullName evidence="16">Chloroplast envelope protein translocase family</fullName>
    </submittedName>
</protein>
<dbReference type="InterPro" id="IPR017941">
    <property type="entry name" value="Rieske_2Fe-2S"/>
</dbReference>
<dbReference type="InParanoid" id="C1E8W8"/>
<dbReference type="Pfam" id="PF00355">
    <property type="entry name" value="Rieske"/>
    <property type="match status" value="1"/>
</dbReference>
<evidence type="ECO:0000256" key="5">
    <source>
        <dbReference type="ARBA" id="ARBA00022692"/>
    </source>
</evidence>
<feature type="region of interest" description="Disordered" evidence="14">
    <location>
        <begin position="851"/>
        <end position="903"/>
    </location>
</feature>
<sequence>MYASAVNIALTARVSPATTAGARRAPAPASNANLPKKCVYRQPTWFGSHLPIASSGGRRARIVAARARRGGEGADSLPSLLPWARERADSARDGASVDGGASDGDSVSANHAPAYFDLVQEVGDDDSSHADDGLAWFKTALGAFMYDKGYRQAFALLGFPGPDAEHLMALSQLRPARTALDEADATLLELSCGPGMFAEMFARGSEFPRIVATDYAEAMCARTLERIASSPNARAKDTAVVRADVGNLPFDDDAFAAVHSAAGIHCWPEPARGLEEVSRVLKPGGTFVASTVVLPEKARAKMTAKGLDAATYTTRARKQNMPFWDRNAVLAMWRSTPGFEDAEIIHAEKAFVMISVSKGSRDGGLGNNAVSRPDRVNVPEKTEKNTEKIDDETPEILNQWWPVAFEHQLDADGDKLAVSLFGEPLVLYRTDGGVVNCVQDRCAHKSCPLSLGYVRDGKLLCRYHGWAYGEGGELVDVPALQAGRCPKASVPKYPCHVADGVVHVWLGEAAECGRSQLPGHSLVATRSMKGVETLSWPRLTETREWDGVPWHSAVEITQDFTHLQFVHPNTQAGRAPLLVGGLTEFETEGHPPGGFVAEYVGGSGKGGGRVTFVPPSTVMNESFFVDEEAPDGKKAFPLCFVFRFVPTAPGKTAVLVQTHQKLFPHISDRFAKALMNMTKVMSQDQLVLAAQRLRVAQGSPQWNLPIESDKHLLHFTKWRVAAEGNGPWFHGYDLPAPSAELAELDDVLARIQSEGVTSTGQHLQRPDASGHPRPFHRPVSRAVRRGAASAAGVDKSGVDLEKPLRMLASAGQPAWHKAGVPLWLADAMNAARGSDVVKRVVSGVRWGEGTWQKKDDEDGENLLPESAPKAPFANNAIAFNRKSKAGLSEDDKKAEGEKTASKQ</sequence>
<dbReference type="PANTHER" id="PTHR21266">
    <property type="entry name" value="IRON-SULFUR DOMAIN CONTAINING PROTEIN"/>
    <property type="match status" value="1"/>
</dbReference>
<evidence type="ECO:0000256" key="1">
    <source>
        <dbReference type="ARBA" id="ARBA00004229"/>
    </source>
</evidence>
<dbReference type="Gene3D" id="2.102.10.10">
    <property type="entry name" value="Rieske [2Fe-2S] iron-sulphur domain"/>
    <property type="match status" value="1"/>
</dbReference>
<evidence type="ECO:0000313" key="16">
    <source>
        <dbReference type="EMBL" id="ACO64582.1"/>
    </source>
</evidence>
<dbReference type="KEGG" id="mis:MICPUN_59518"/>
<dbReference type="Gene3D" id="3.40.50.150">
    <property type="entry name" value="Vaccinia Virus protein VP39"/>
    <property type="match status" value="1"/>
</dbReference>
<dbReference type="InterPro" id="IPR013216">
    <property type="entry name" value="Methyltransf_11"/>
</dbReference>
<dbReference type="Proteomes" id="UP000002009">
    <property type="component" value="Chromosome 6"/>
</dbReference>
<keyword evidence="11" id="KW-0408">Iron</keyword>
<keyword evidence="17" id="KW-1185">Reference proteome</keyword>
<dbReference type="InterPro" id="IPR013626">
    <property type="entry name" value="PaO"/>
</dbReference>
<name>C1E8W8_MICCC</name>
<comment type="subcellular location">
    <subcellularLocation>
        <location evidence="2">Membrane</location>
    </subcellularLocation>
    <subcellularLocation>
        <location evidence="1">Plastid</location>
        <location evidence="1">Chloroplast</location>
    </subcellularLocation>
</comment>
<keyword evidence="9" id="KW-1133">Transmembrane helix</keyword>
<dbReference type="InterPro" id="IPR036922">
    <property type="entry name" value="Rieske_2Fe-2S_sf"/>
</dbReference>
<accession>C1E8W8</accession>
<dbReference type="CDD" id="cd03469">
    <property type="entry name" value="Rieske_RO_Alpha_N"/>
    <property type="match status" value="1"/>
</dbReference>
<evidence type="ECO:0000256" key="2">
    <source>
        <dbReference type="ARBA" id="ARBA00004370"/>
    </source>
</evidence>